<evidence type="ECO:0000313" key="3">
    <source>
        <dbReference type="Proteomes" id="UP000736787"/>
    </source>
</evidence>
<reference evidence="1" key="1">
    <citation type="submission" date="2018-10" db="EMBL/GenBank/DDBJ databases">
        <title>Effector identification in a new, highly contiguous assembly of the strawberry crown rot pathogen Phytophthora cactorum.</title>
        <authorList>
            <person name="Armitage A.D."/>
            <person name="Nellist C.F."/>
            <person name="Bates H."/>
            <person name="Vickerstaff R.J."/>
            <person name="Harrison R.J."/>
        </authorList>
    </citation>
    <scope>NUCLEOTIDE SEQUENCE</scope>
    <source>
        <strain evidence="1">4040</strain>
        <strain evidence="2">P421</strain>
    </source>
</reference>
<name>A0A8T1BWG1_9STRA</name>
<dbReference type="EMBL" id="RCMV01001518">
    <property type="protein sequence ID" value="KAG3208241.1"/>
    <property type="molecule type" value="Genomic_DNA"/>
</dbReference>
<evidence type="ECO:0000313" key="2">
    <source>
        <dbReference type="EMBL" id="KAG3208241.1"/>
    </source>
</evidence>
<dbReference type="AlphaFoldDB" id="A0A8T1BWG1"/>
<dbReference type="EMBL" id="RCMK01000811">
    <property type="protein sequence ID" value="KAG2911581.1"/>
    <property type="molecule type" value="Genomic_DNA"/>
</dbReference>
<accession>A0A8T1BWG1</accession>
<organism evidence="1 3">
    <name type="scientific">Phytophthora cactorum</name>
    <dbReference type="NCBI Taxonomy" id="29920"/>
    <lineage>
        <taxon>Eukaryota</taxon>
        <taxon>Sar</taxon>
        <taxon>Stramenopiles</taxon>
        <taxon>Oomycota</taxon>
        <taxon>Peronosporomycetes</taxon>
        <taxon>Peronosporales</taxon>
        <taxon>Peronosporaceae</taxon>
        <taxon>Phytophthora</taxon>
    </lineage>
</organism>
<dbReference type="Proteomes" id="UP000760860">
    <property type="component" value="Unassembled WGS sequence"/>
</dbReference>
<comment type="caution">
    <text evidence="1">The sequence shown here is derived from an EMBL/GenBank/DDBJ whole genome shotgun (WGS) entry which is preliminary data.</text>
</comment>
<dbReference type="Proteomes" id="UP000736787">
    <property type="component" value="Unassembled WGS sequence"/>
</dbReference>
<protein>
    <submittedName>
        <fullName evidence="1">Uncharacterized protein</fullName>
    </submittedName>
</protein>
<sequence>MPSLFNSLLSRSYRLNSHAGCANQTARLPEASALEKSQELHICKRPREFPDATYNELASWARLQLNLF</sequence>
<proteinExistence type="predicted"/>
<evidence type="ECO:0000313" key="1">
    <source>
        <dbReference type="EMBL" id="KAG2911581.1"/>
    </source>
</evidence>
<gene>
    <name evidence="1" type="ORF">PC117_g19122</name>
    <name evidence="2" type="ORF">PC129_g20729</name>
</gene>